<evidence type="ECO:0000259" key="12">
    <source>
        <dbReference type="SMART" id="SM00984"/>
    </source>
</evidence>
<dbReference type="SMART" id="SM00984">
    <property type="entry name" value="UDPG_MGDP_dh_C"/>
    <property type="match status" value="1"/>
</dbReference>
<dbReference type="PANTHER" id="PTHR11374">
    <property type="entry name" value="UDP-GLUCOSE DEHYDROGENASE/UDP-MANNAC DEHYDROGENASE"/>
    <property type="match status" value="1"/>
</dbReference>
<reference evidence="13 14" key="1">
    <citation type="journal article" date="2011" name="J. Gen. Appl. Microbiol.">
        <title>Draft genome sequencing of the enigmatic yeast Saitoella complicata.</title>
        <authorList>
            <person name="Nishida H."/>
            <person name="Hamamoto M."/>
            <person name="Sugiyama J."/>
        </authorList>
    </citation>
    <scope>NUCLEOTIDE SEQUENCE [LARGE SCALE GENOMIC DNA]</scope>
    <source>
        <strain evidence="13 14">NRRL Y-17804</strain>
    </source>
</reference>
<keyword evidence="14" id="KW-1185">Reference proteome</keyword>
<dbReference type="InterPro" id="IPR014027">
    <property type="entry name" value="UDP-Glc/GDP-Man_DH_C"/>
</dbReference>
<dbReference type="InterPro" id="IPR008927">
    <property type="entry name" value="6-PGluconate_DH-like_C_sf"/>
</dbReference>
<dbReference type="GO" id="GO:0003979">
    <property type="term" value="F:UDP-glucose 6-dehydrogenase activity"/>
    <property type="evidence" value="ECO:0007669"/>
    <property type="project" value="UniProtKB-EC"/>
</dbReference>
<dbReference type="GO" id="GO:0005634">
    <property type="term" value="C:nucleus"/>
    <property type="evidence" value="ECO:0007669"/>
    <property type="project" value="TreeGrafter"/>
</dbReference>
<feature type="binding site" evidence="10">
    <location>
        <begin position="270"/>
        <end position="276"/>
    </location>
    <ligand>
        <name>substrate</name>
    </ligand>
</feature>
<gene>
    <name evidence="13" type="ORF">G7K_2302-t1</name>
</gene>
<feature type="binding site" evidence="11">
    <location>
        <begin position="133"/>
        <end position="134"/>
    </location>
    <ligand>
        <name>NAD(+)</name>
        <dbReference type="ChEBI" id="CHEBI:57540"/>
    </ligand>
</feature>
<dbReference type="EMBL" id="BACD03000013">
    <property type="protein sequence ID" value="GAO48118.1"/>
    <property type="molecule type" value="Genomic_DNA"/>
</dbReference>
<feature type="binding site" evidence="11">
    <location>
        <begin position="279"/>
        <end position="282"/>
    </location>
    <ligand>
        <name>NAD(+)</name>
        <dbReference type="ChEBI" id="CHEBI:57540"/>
    </ligand>
</feature>
<evidence type="ECO:0000256" key="5">
    <source>
        <dbReference type="ARBA" id="ARBA00023002"/>
    </source>
</evidence>
<dbReference type="FunFam" id="1.20.5.100:FF:000001">
    <property type="entry name" value="UDP-glucose 6-dehydrogenase"/>
    <property type="match status" value="1"/>
</dbReference>
<evidence type="ECO:0000256" key="11">
    <source>
        <dbReference type="PIRSR" id="PIRSR500133-3"/>
    </source>
</evidence>
<feature type="binding site" evidence="11">
    <location>
        <position position="349"/>
    </location>
    <ligand>
        <name>NAD(+)</name>
        <dbReference type="ChEBI" id="CHEBI:57540"/>
    </ligand>
</feature>
<dbReference type="PIRSF" id="PIRSF000124">
    <property type="entry name" value="UDPglc_GDPman_dh"/>
    <property type="match status" value="1"/>
</dbReference>
<dbReference type="Gene3D" id="1.20.5.100">
    <property type="entry name" value="Cytochrome c1, transmembrane anchor, C-terminal"/>
    <property type="match status" value="1"/>
</dbReference>
<evidence type="ECO:0000256" key="1">
    <source>
        <dbReference type="ARBA" id="ARBA00004701"/>
    </source>
</evidence>
<dbReference type="InterPro" id="IPR036291">
    <property type="entry name" value="NAD(P)-bd_dom_sf"/>
</dbReference>
<dbReference type="SUPFAM" id="SSF52413">
    <property type="entry name" value="UDP-glucose/GDP-mannose dehydrogenase C-terminal domain"/>
    <property type="match status" value="1"/>
</dbReference>
<dbReference type="GO" id="GO:0051287">
    <property type="term" value="F:NAD binding"/>
    <property type="evidence" value="ECO:0007669"/>
    <property type="project" value="InterPro"/>
</dbReference>
<proteinExistence type="inferred from homology"/>
<evidence type="ECO:0000256" key="9">
    <source>
        <dbReference type="PIRSR" id="PIRSR500133-1"/>
    </source>
</evidence>
<dbReference type="SUPFAM" id="SSF48179">
    <property type="entry name" value="6-phosphogluconate dehydrogenase C-terminal domain-like"/>
    <property type="match status" value="1"/>
</dbReference>
<name>A0A0E9NE86_SAICN</name>
<dbReference type="PIRSF" id="PIRSF500133">
    <property type="entry name" value="UDPglc_DH_euk"/>
    <property type="match status" value="1"/>
</dbReference>
<evidence type="ECO:0000256" key="10">
    <source>
        <dbReference type="PIRSR" id="PIRSR500133-2"/>
    </source>
</evidence>
<evidence type="ECO:0000313" key="14">
    <source>
        <dbReference type="Proteomes" id="UP000033140"/>
    </source>
</evidence>
<evidence type="ECO:0000256" key="3">
    <source>
        <dbReference type="ARBA" id="ARBA00012954"/>
    </source>
</evidence>
<keyword evidence="5 8" id="KW-0560">Oxidoreductase</keyword>
<reference evidence="13 14" key="2">
    <citation type="journal article" date="2014" name="J. Gen. Appl. Microbiol.">
        <title>The early diverging ascomycetous budding yeast Saitoella complicata has three histone deacetylases belonging to the Clr6, Hos2, and Rpd3 lineages.</title>
        <authorList>
            <person name="Nishida H."/>
            <person name="Matsumoto T."/>
            <person name="Kondo S."/>
            <person name="Hamamoto M."/>
            <person name="Yoshikawa H."/>
        </authorList>
    </citation>
    <scope>NUCLEOTIDE SEQUENCE [LARGE SCALE GENOMIC DNA]</scope>
    <source>
        <strain evidence="13 14">NRRL Y-17804</strain>
    </source>
</reference>
<dbReference type="OrthoDB" id="5059218at2759"/>
<dbReference type="Gene3D" id="3.40.50.720">
    <property type="entry name" value="NAD(P)-binding Rossmann-like Domain"/>
    <property type="match status" value="2"/>
</dbReference>
<evidence type="ECO:0000256" key="6">
    <source>
        <dbReference type="ARBA" id="ARBA00023027"/>
    </source>
</evidence>
<feature type="binding site" evidence="11">
    <location>
        <begin position="14"/>
        <end position="19"/>
    </location>
    <ligand>
        <name>NAD(+)</name>
        <dbReference type="ChEBI" id="CHEBI:57540"/>
    </ligand>
</feature>
<dbReference type="GO" id="GO:0006024">
    <property type="term" value="P:glycosaminoglycan biosynthetic process"/>
    <property type="evidence" value="ECO:0007669"/>
    <property type="project" value="TreeGrafter"/>
</dbReference>
<dbReference type="FunFam" id="3.40.50.720:FF:000114">
    <property type="entry name" value="UDP-glucose 6-dehydrogenase"/>
    <property type="match status" value="1"/>
</dbReference>
<dbReference type="GO" id="GO:0006065">
    <property type="term" value="P:UDP-glucuronate biosynthetic process"/>
    <property type="evidence" value="ECO:0007669"/>
    <property type="project" value="UniProtKB-UniPathway"/>
</dbReference>
<evidence type="ECO:0000256" key="7">
    <source>
        <dbReference type="ARBA" id="ARBA00047473"/>
    </source>
</evidence>
<feature type="active site" description="Nucleophile" evidence="9">
    <location>
        <position position="279"/>
    </location>
</feature>
<evidence type="ECO:0000256" key="2">
    <source>
        <dbReference type="ARBA" id="ARBA00006601"/>
    </source>
</evidence>
<evidence type="ECO:0000313" key="13">
    <source>
        <dbReference type="EMBL" id="GAO48118.1"/>
    </source>
</evidence>
<sequence>MVEQVHVKKICCIGAGYVGGPTMTVIAEKCPHITVTIVDVNPHRIAAWNSDDLPIYEPGLEDIVKAHRGTNLFFSTDIDKAIIEADMIFVSVNTPTKTQGLGKGFAADLKYVEACTRRIAAVAQSHKIVVEKSTVPCRTASSMRYILEANARPGLRFDILSSPEFLAEGSAIRDLHDPDRVLIGNLDTPEGHAAAQALVEVYANWVDRSKVVTTGLWSSELSKLAANAFLAQRISSINAMSAICEATGADVDEVAHAVGLDTRIGSKFLKASIGFGGSCFQKDLSNLVYLCHSLHLPEVATYWKSVLDMNDFQKRRFAQRVVASMFSTLTDKKITLFGFAFKNNTGDTRESPAITVAKYFREERANITIYDPKVPDRQVWLDLTEPGVVDDEIELRKTVSIKHDAYEAAEGADAIVICTDWEEFKNLDYERIYKGMGKPAFVFDGRLILDEKALKKIGFRVETIGRSGDNVGQEYRF</sequence>
<feature type="binding site" evidence="11">
    <location>
        <position position="168"/>
    </location>
    <ligand>
        <name>NAD(+)</name>
        <dbReference type="ChEBI" id="CHEBI:57540"/>
    </ligand>
</feature>
<dbReference type="Proteomes" id="UP000033140">
    <property type="component" value="Unassembled WGS sequence"/>
</dbReference>
<dbReference type="InterPro" id="IPR017476">
    <property type="entry name" value="UDP-Glc/GDP-Man"/>
</dbReference>
<dbReference type="UniPathway" id="UPA00038">
    <property type="reaction ID" value="UER00491"/>
</dbReference>
<dbReference type="Pfam" id="PF00984">
    <property type="entry name" value="UDPG_MGDP_dh"/>
    <property type="match status" value="1"/>
</dbReference>
<dbReference type="OMA" id="CFIAVGT"/>
<comment type="similarity">
    <text evidence="2 8">Belongs to the UDP-glucose/GDP-mannose dehydrogenase family.</text>
</comment>
<feature type="domain" description="UDP-glucose/GDP-mannose dehydrogenase C-terminal" evidence="12">
    <location>
        <begin position="335"/>
        <end position="451"/>
    </location>
</feature>
<organism evidence="13 14">
    <name type="scientific">Saitoella complicata (strain BCRC 22490 / CBS 7301 / JCM 7358 / NBRC 10748 / NRRL Y-17804)</name>
    <dbReference type="NCBI Taxonomy" id="698492"/>
    <lineage>
        <taxon>Eukaryota</taxon>
        <taxon>Fungi</taxon>
        <taxon>Dikarya</taxon>
        <taxon>Ascomycota</taxon>
        <taxon>Taphrinomycotina</taxon>
        <taxon>Taphrinomycotina incertae sedis</taxon>
        <taxon>Saitoella</taxon>
    </lineage>
</organism>
<dbReference type="STRING" id="698492.A0A0E9NE86"/>
<reference evidence="13 14" key="3">
    <citation type="journal article" date="2015" name="Genome Announc.">
        <title>Draft Genome Sequence of the Archiascomycetous Yeast Saitoella complicata.</title>
        <authorList>
            <person name="Yamauchi K."/>
            <person name="Kondo S."/>
            <person name="Hamamoto M."/>
            <person name="Takahashi Y."/>
            <person name="Ogura Y."/>
            <person name="Hayashi T."/>
            <person name="Nishida H."/>
        </authorList>
    </citation>
    <scope>NUCLEOTIDE SEQUENCE [LARGE SCALE GENOMIC DNA]</scope>
    <source>
        <strain evidence="13 14">NRRL Y-17804</strain>
    </source>
</reference>
<dbReference type="InterPro" id="IPR028356">
    <property type="entry name" value="UDPglc_DH_euk"/>
</dbReference>
<dbReference type="SUPFAM" id="SSF51735">
    <property type="entry name" value="NAD(P)-binding Rossmann-fold domains"/>
    <property type="match status" value="1"/>
</dbReference>
<dbReference type="EC" id="1.1.1.22" evidence="3 8"/>
<feature type="binding site" evidence="10">
    <location>
        <begin position="223"/>
        <end position="227"/>
    </location>
    <ligand>
        <name>substrate</name>
    </ligand>
</feature>
<feature type="binding site" evidence="10">
    <location>
        <begin position="341"/>
        <end position="342"/>
    </location>
    <ligand>
        <name>substrate</name>
    </ligand>
</feature>
<feature type="binding site" evidence="10">
    <location>
        <begin position="164"/>
        <end position="168"/>
    </location>
    <ligand>
        <name>substrate</name>
    </ligand>
</feature>
<feature type="binding site" evidence="11">
    <location>
        <position position="39"/>
    </location>
    <ligand>
        <name>NAD(+)</name>
        <dbReference type="ChEBI" id="CHEBI:57540"/>
    </ligand>
</feature>
<dbReference type="Pfam" id="PF03721">
    <property type="entry name" value="UDPG_MGDP_dh_N"/>
    <property type="match status" value="1"/>
</dbReference>
<comment type="catalytic activity">
    <reaction evidence="7 8">
        <text>UDP-alpha-D-glucose + 2 NAD(+) + H2O = UDP-alpha-D-glucuronate + 2 NADH + 3 H(+)</text>
        <dbReference type="Rhea" id="RHEA:23596"/>
        <dbReference type="ChEBI" id="CHEBI:15377"/>
        <dbReference type="ChEBI" id="CHEBI:15378"/>
        <dbReference type="ChEBI" id="CHEBI:57540"/>
        <dbReference type="ChEBI" id="CHEBI:57945"/>
        <dbReference type="ChEBI" id="CHEBI:58052"/>
        <dbReference type="ChEBI" id="CHEBI:58885"/>
        <dbReference type="EC" id="1.1.1.22"/>
    </reaction>
</comment>
<comment type="caution">
    <text evidence="13">The sequence shown here is derived from an EMBL/GenBank/DDBJ whole genome shotgun (WGS) entry which is preliminary data.</text>
</comment>
<dbReference type="InterPro" id="IPR014026">
    <property type="entry name" value="UDP-Glc/GDP-Man_DH_dimer"/>
</dbReference>
<dbReference type="AlphaFoldDB" id="A0A0E9NE86"/>
<dbReference type="PANTHER" id="PTHR11374:SF3">
    <property type="entry name" value="UDP-GLUCOSE 6-DEHYDROGENASE"/>
    <property type="match status" value="1"/>
</dbReference>
<dbReference type="FunFam" id="3.40.50.720:FF:000032">
    <property type="entry name" value="UDP-glucose 6-dehydrogenase"/>
    <property type="match status" value="1"/>
</dbReference>
<dbReference type="RefSeq" id="XP_019020769.1">
    <property type="nucleotide sequence ID" value="XM_019169961.1"/>
</dbReference>
<evidence type="ECO:0000256" key="8">
    <source>
        <dbReference type="PIRNR" id="PIRNR000124"/>
    </source>
</evidence>
<protein>
    <recommendedName>
        <fullName evidence="4 8">UDP-glucose 6-dehydrogenase</fullName>
        <ecNumber evidence="3 8">1.1.1.22</ecNumber>
    </recommendedName>
</protein>
<dbReference type="InterPro" id="IPR036220">
    <property type="entry name" value="UDP-Glc/GDP-Man_DH_C_sf"/>
</dbReference>
<dbReference type="InterPro" id="IPR001732">
    <property type="entry name" value="UDP-Glc/GDP-Man_DH_N"/>
</dbReference>
<dbReference type="NCBIfam" id="TIGR03026">
    <property type="entry name" value="NDP-sugDHase"/>
    <property type="match status" value="1"/>
</dbReference>
<feature type="binding site" evidence="11">
    <location>
        <begin position="92"/>
        <end position="96"/>
    </location>
    <ligand>
        <name>NAD(+)</name>
        <dbReference type="ChEBI" id="CHEBI:57540"/>
    </ligand>
</feature>
<feature type="binding site" evidence="10">
    <location>
        <position position="263"/>
    </location>
    <ligand>
        <name>substrate</name>
    </ligand>
</feature>
<evidence type="ECO:0000256" key="4">
    <source>
        <dbReference type="ARBA" id="ARBA00015132"/>
    </source>
</evidence>
<comment type="pathway">
    <text evidence="1">Nucleotide-sugar biosynthesis; UDP-alpha-D-glucuronate biosynthesis; UDP-alpha-D-glucuronate from UDP-alpha-D-glucose: step 1/1.</text>
</comment>
<dbReference type="Pfam" id="PF03720">
    <property type="entry name" value="UDPG_MGDP_dh_C"/>
    <property type="match status" value="1"/>
</dbReference>
<feature type="binding site" evidence="10">
    <location>
        <position position="446"/>
    </location>
    <ligand>
        <name>substrate</name>
    </ligand>
</feature>
<accession>A0A0E9NE86</accession>
<feature type="binding site" evidence="11">
    <location>
        <position position="44"/>
    </location>
    <ligand>
        <name>NAD(+)</name>
        <dbReference type="ChEBI" id="CHEBI:57540"/>
    </ligand>
</feature>
<keyword evidence="6 8" id="KW-0520">NAD</keyword>